<proteinExistence type="predicted"/>
<evidence type="ECO:0000313" key="1">
    <source>
        <dbReference type="EMBL" id="KAK3802608.1"/>
    </source>
</evidence>
<name>A0AAE1BAP4_9GAST</name>
<organism evidence="1 2">
    <name type="scientific">Elysia crispata</name>
    <name type="common">lettuce slug</name>
    <dbReference type="NCBI Taxonomy" id="231223"/>
    <lineage>
        <taxon>Eukaryota</taxon>
        <taxon>Metazoa</taxon>
        <taxon>Spiralia</taxon>
        <taxon>Lophotrochozoa</taxon>
        <taxon>Mollusca</taxon>
        <taxon>Gastropoda</taxon>
        <taxon>Heterobranchia</taxon>
        <taxon>Euthyneura</taxon>
        <taxon>Panpulmonata</taxon>
        <taxon>Sacoglossa</taxon>
        <taxon>Placobranchoidea</taxon>
        <taxon>Plakobranchidae</taxon>
        <taxon>Elysia</taxon>
    </lineage>
</organism>
<protein>
    <submittedName>
        <fullName evidence="1">Uncharacterized protein</fullName>
    </submittedName>
</protein>
<gene>
    <name evidence="1" type="ORF">RRG08_010379</name>
</gene>
<keyword evidence="2" id="KW-1185">Reference proteome</keyword>
<comment type="caution">
    <text evidence="1">The sequence shown here is derived from an EMBL/GenBank/DDBJ whole genome shotgun (WGS) entry which is preliminary data.</text>
</comment>
<accession>A0AAE1BAP4</accession>
<sequence>MFTQPLICLSRINSGPTLFTASTNQSFRLIYRWKRRSYLRLMTLGSELSFYCRFPFRVPDHALRLRRDGNIGSRPTSPR</sequence>
<dbReference type="Proteomes" id="UP001283361">
    <property type="component" value="Unassembled WGS sequence"/>
</dbReference>
<evidence type="ECO:0000313" key="2">
    <source>
        <dbReference type="Proteomes" id="UP001283361"/>
    </source>
</evidence>
<dbReference type="AlphaFoldDB" id="A0AAE1BAP4"/>
<reference evidence="1" key="1">
    <citation type="journal article" date="2023" name="G3 (Bethesda)">
        <title>A reference genome for the long-term kleptoplast-retaining sea slug Elysia crispata morphotype clarki.</title>
        <authorList>
            <person name="Eastman K.E."/>
            <person name="Pendleton A.L."/>
            <person name="Shaikh M.A."/>
            <person name="Suttiyut T."/>
            <person name="Ogas R."/>
            <person name="Tomko P."/>
            <person name="Gavelis G."/>
            <person name="Widhalm J.R."/>
            <person name="Wisecaver J.H."/>
        </authorList>
    </citation>
    <scope>NUCLEOTIDE SEQUENCE</scope>
    <source>
        <strain evidence="1">ECLA1</strain>
    </source>
</reference>
<dbReference type="EMBL" id="JAWDGP010000221">
    <property type="protein sequence ID" value="KAK3802608.1"/>
    <property type="molecule type" value="Genomic_DNA"/>
</dbReference>